<reference evidence="7" key="1">
    <citation type="submission" date="2018-02" db="EMBL/GenBank/DDBJ databases">
        <authorList>
            <person name="Cohen D.B."/>
            <person name="Kent A.D."/>
        </authorList>
    </citation>
    <scope>NUCLEOTIDE SEQUENCE</scope>
</reference>
<evidence type="ECO:0000256" key="4">
    <source>
        <dbReference type="ARBA" id="ARBA00023004"/>
    </source>
</evidence>
<dbReference type="Gene3D" id="2.60.120.330">
    <property type="entry name" value="B-lactam Antibiotic, Isopenicillin N Synthase, Chain"/>
    <property type="match status" value="1"/>
</dbReference>
<dbReference type="GO" id="GO:0046872">
    <property type="term" value="F:metal ion binding"/>
    <property type="evidence" value="ECO:0007669"/>
    <property type="project" value="UniProtKB-KW"/>
</dbReference>
<dbReference type="EMBL" id="OIVN01006159">
    <property type="protein sequence ID" value="SPD26590.1"/>
    <property type="molecule type" value="Genomic_DNA"/>
</dbReference>
<evidence type="ECO:0000256" key="3">
    <source>
        <dbReference type="ARBA" id="ARBA00022896"/>
    </source>
</evidence>
<sequence length="274" mass="30801">MEMKSFQMAHSIKPLSLTPNFILPQDKRPQLAQVSPLASIPIIDLNDQEPSSLVHKISQACEQYGFFQIINHGVPEDLCEKVMTVVTQFFELPPEERAEFYTQDLTKEVKLFNYYLKAEGQEKVTMWSEILSHPWHPLDDHFTHLLPKNPPIYREAFAEYAKEVGALMNRLLSLISQGLGLDKDCLQKRVGDNPRLRAQANFYPPCPDPELTLGLAVHTDFNALTVLRQSPGVTGLQVIKDGKWVAVDPIPNAFVINLGDQIQDGIVQSVTLGG</sequence>
<dbReference type="PANTHER" id="PTHR47991">
    <property type="entry name" value="OXOGLUTARATE/IRON-DEPENDENT DIOXYGENASE"/>
    <property type="match status" value="1"/>
</dbReference>
<organism evidence="7">
    <name type="scientific">Fagus sylvatica</name>
    <name type="common">Beechnut</name>
    <dbReference type="NCBI Taxonomy" id="28930"/>
    <lineage>
        <taxon>Eukaryota</taxon>
        <taxon>Viridiplantae</taxon>
        <taxon>Streptophyta</taxon>
        <taxon>Embryophyta</taxon>
        <taxon>Tracheophyta</taxon>
        <taxon>Spermatophyta</taxon>
        <taxon>Magnoliopsida</taxon>
        <taxon>eudicotyledons</taxon>
        <taxon>Gunneridae</taxon>
        <taxon>Pentapetalae</taxon>
        <taxon>rosids</taxon>
        <taxon>fabids</taxon>
        <taxon>Fagales</taxon>
        <taxon>Fagaceae</taxon>
        <taxon>Fagus</taxon>
    </lineage>
</organism>
<dbReference type="AlphaFoldDB" id="A0A2N9IQZ6"/>
<proteinExistence type="inferred from homology"/>
<dbReference type="PROSITE" id="PS51471">
    <property type="entry name" value="FE2OG_OXY"/>
    <property type="match status" value="1"/>
</dbReference>
<dbReference type="InterPro" id="IPR044861">
    <property type="entry name" value="IPNS-like_FE2OG_OXY"/>
</dbReference>
<dbReference type="GO" id="GO:0031418">
    <property type="term" value="F:L-ascorbic acid binding"/>
    <property type="evidence" value="ECO:0007669"/>
    <property type="project" value="UniProtKB-KW"/>
</dbReference>
<name>A0A2N9IQZ6_FAGSY</name>
<evidence type="ECO:0000256" key="5">
    <source>
        <dbReference type="RuleBase" id="RU003682"/>
    </source>
</evidence>
<dbReference type="Pfam" id="PF03171">
    <property type="entry name" value="2OG-FeII_Oxy"/>
    <property type="match status" value="1"/>
</dbReference>
<keyword evidence="4 5" id="KW-0408">Iron</keyword>
<comment type="similarity">
    <text evidence="1 5">Belongs to the iron/ascorbate-dependent oxidoreductase family.</text>
</comment>
<evidence type="ECO:0000313" key="7">
    <source>
        <dbReference type="EMBL" id="SPD26590.1"/>
    </source>
</evidence>
<evidence type="ECO:0000259" key="6">
    <source>
        <dbReference type="PROSITE" id="PS51471"/>
    </source>
</evidence>
<dbReference type="InterPro" id="IPR050295">
    <property type="entry name" value="Plant_2OG-oxidoreductases"/>
</dbReference>
<dbReference type="GO" id="GO:0016491">
    <property type="term" value="F:oxidoreductase activity"/>
    <property type="evidence" value="ECO:0007669"/>
    <property type="project" value="UniProtKB-KW"/>
</dbReference>
<dbReference type="InterPro" id="IPR026992">
    <property type="entry name" value="DIOX_N"/>
</dbReference>
<feature type="domain" description="Fe2OG dioxygenase" evidence="6">
    <location>
        <begin position="194"/>
        <end position="274"/>
    </location>
</feature>
<protein>
    <recommendedName>
        <fullName evidence="6">Fe2OG dioxygenase domain-containing protein</fullName>
    </recommendedName>
</protein>
<keyword evidence="5" id="KW-0560">Oxidoreductase</keyword>
<gene>
    <name evidence="7" type="ORF">FSB_LOCUS54472</name>
</gene>
<keyword evidence="3" id="KW-0847">Vitamin C</keyword>
<dbReference type="InterPro" id="IPR005123">
    <property type="entry name" value="Oxoglu/Fe-dep_dioxygenase_dom"/>
</dbReference>
<evidence type="ECO:0000256" key="2">
    <source>
        <dbReference type="ARBA" id="ARBA00022723"/>
    </source>
</evidence>
<dbReference type="Pfam" id="PF14226">
    <property type="entry name" value="DIOX_N"/>
    <property type="match status" value="1"/>
</dbReference>
<evidence type="ECO:0000256" key="1">
    <source>
        <dbReference type="ARBA" id="ARBA00008056"/>
    </source>
</evidence>
<keyword evidence="2 5" id="KW-0479">Metal-binding</keyword>
<dbReference type="SUPFAM" id="SSF51197">
    <property type="entry name" value="Clavaminate synthase-like"/>
    <property type="match status" value="1"/>
</dbReference>
<dbReference type="InterPro" id="IPR027443">
    <property type="entry name" value="IPNS-like_sf"/>
</dbReference>
<accession>A0A2N9IQZ6</accession>